<keyword evidence="4" id="KW-1185">Reference proteome</keyword>
<dbReference type="AlphaFoldDB" id="A0AAD1U597"/>
<feature type="transmembrane region" description="Helical" evidence="2">
    <location>
        <begin position="41"/>
        <end position="66"/>
    </location>
</feature>
<feature type="compositionally biased region" description="Basic and acidic residues" evidence="1">
    <location>
        <begin position="113"/>
        <end position="132"/>
    </location>
</feature>
<name>A0AAD1U597_EUPCR</name>
<dbReference type="Proteomes" id="UP001295684">
    <property type="component" value="Unassembled WGS sequence"/>
</dbReference>
<evidence type="ECO:0000313" key="4">
    <source>
        <dbReference type="Proteomes" id="UP001295684"/>
    </source>
</evidence>
<proteinExistence type="predicted"/>
<reference evidence="3" key="1">
    <citation type="submission" date="2023-07" db="EMBL/GenBank/DDBJ databases">
        <authorList>
            <consortium name="AG Swart"/>
            <person name="Singh M."/>
            <person name="Singh A."/>
            <person name="Seah K."/>
            <person name="Emmerich C."/>
        </authorList>
    </citation>
    <scope>NUCLEOTIDE SEQUENCE</scope>
    <source>
        <strain evidence="3">DP1</strain>
    </source>
</reference>
<dbReference type="EMBL" id="CAMPGE010002814">
    <property type="protein sequence ID" value="CAI2361625.1"/>
    <property type="molecule type" value="Genomic_DNA"/>
</dbReference>
<evidence type="ECO:0000256" key="1">
    <source>
        <dbReference type="SAM" id="MobiDB-lite"/>
    </source>
</evidence>
<accession>A0AAD1U597</accession>
<protein>
    <submittedName>
        <fullName evidence="3">Uncharacterized protein</fullName>
    </submittedName>
</protein>
<feature type="transmembrane region" description="Helical" evidence="2">
    <location>
        <begin position="72"/>
        <end position="91"/>
    </location>
</feature>
<gene>
    <name evidence="3" type="ORF">ECRASSUSDP1_LOCUS2937</name>
</gene>
<keyword evidence="2" id="KW-0472">Membrane</keyword>
<evidence type="ECO:0000313" key="3">
    <source>
        <dbReference type="EMBL" id="CAI2361625.1"/>
    </source>
</evidence>
<feature type="region of interest" description="Disordered" evidence="1">
    <location>
        <begin position="113"/>
        <end position="138"/>
    </location>
</feature>
<evidence type="ECO:0000256" key="2">
    <source>
        <dbReference type="SAM" id="Phobius"/>
    </source>
</evidence>
<sequence length="235" mass="26895">MEFFRVGEVLSDFKMTSYSHDELLIININHDTKILQYERTVFSFFDAISNIGGVFGLLLQVGVILTGSFSEIYFLTSVFSYLYTTCQGTLVKNNVRKVQSRLMHHNKSMSISELKETEKPFSPDPKKPESGKPKLASSLSNTCEQHLKGIRRAKFSSCDYCKTLIPFFPSKSKLGFEELSDKLSQELDVVEIIHSIRAIKVIMKLLLKVHQQRLVSYSTQVQDQLTQIFSEKFSK</sequence>
<organism evidence="3 4">
    <name type="scientific">Euplotes crassus</name>
    <dbReference type="NCBI Taxonomy" id="5936"/>
    <lineage>
        <taxon>Eukaryota</taxon>
        <taxon>Sar</taxon>
        <taxon>Alveolata</taxon>
        <taxon>Ciliophora</taxon>
        <taxon>Intramacronucleata</taxon>
        <taxon>Spirotrichea</taxon>
        <taxon>Hypotrichia</taxon>
        <taxon>Euplotida</taxon>
        <taxon>Euplotidae</taxon>
        <taxon>Moneuplotes</taxon>
    </lineage>
</organism>
<keyword evidence="2" id="KW-1133">Transmembrane helix</keyword>
<comment type="caution">
    <text evidence="3">The sequence shown here is derived from an EMBL/GenBank/DDBJ whole genome shotgun (WGS) entry which is preliminary data.</text>
</comment>
<keyword evidence="2" id="KW-0812">Transmembrane</keyword>